<dbReference type="EMBL" id="BAABLX010000069">
    <property type="protein sequence ID" value="GAA4955430.1"/>
    <property type="molecule type" value="Genomic_DNA"/>
</dbReference>
<protein>
    <submittedName>
        <fullName evidence="1">Uncharacterized protein</fullName>
    </submittedName>
</protein>
<evidence type="ECO:0000313" key="1">
    <source>
        <dbReference type="EMBL" id="GAA4955430.1"/>
    </source>
</evidence>
<proteinExistence type="predicted"/>
<organism evidence="1 2">
    <name type="scientific">Halioxenophilus aromaticivorans</name>
    <dbReference type="NCBI Taxonomy" id="1306992"/>
    <lineage>
        <taxon>Bacteria</taxon>
        <taxon>Pseudomonadati</taxon>
        <taxon>Pseudomonadota</taxon>
        <taxon>Gammaproteobacteria</taxon>
        <taxon>Alteromonadales</taxon>
        <taxon>Alteromonadaceae</taxon>
        <taxon>Halioxenophilus</taxon>
    </lineage>
</organism>
<keyword evidence="2" id="KW-1185">Reference proteome</keyword>
<dbReference type="AlphaFoldDB" id="A0AAV3U6Z3"/>
<sequence length="70" mass="7798">MTGQDYLPDGRRVLEERDQIVPMVVPEMQDAEVDLTLVSFPGVLHSFTNPDANKIAEEFGMPVGYDEEAS</sequence>
<evidence type="ECO:0000313" key="2">
    <source>
        <dbReference type="Proteomes" id="UP001409585"/>
    </source>
</evidence>
<gene>
    <name evidence="1" type="ORF">GCM10025791_39490</name>
</gene>
<accession>A0AAV3U6Z3</accession>
<dbReference type="Proteomes" id="UP001409585">
    <property type="component" value="Unassembled WGS sequence"/>
</dbReference>
<reference evidence="2" key="1">
    <citation type="journal article" date="2019" name="Int. J. Syst. Evol. Microbiol.">
        <title>The Global Catalogue of Microorganisms (GCM) 10K type strain sequencing project: providing services to taxonomists for standard genome sequencing and annotation.</title>
        <authorList>
            <consortium name="The Broad Institute Genomics Platform"/>
            <consortium name="The Broad Institute Genome Sequencing Center for Infectious Disease"/>
            <person name="Wu L."/>
            <person name="Ma J."/>
        </authorList>
    </citation>
    <scope>NUCLEOTIDE SEQUENCE [LARGE SCALE GENOMIC DNA]</scope>
    <source>
        <strain evidence="2">JCM 19134</strain>
    </source>
</reference>
<name>A0AAV3U6Z3_9ALTE</name>
<comment type="caution">
    <text evidence="1">The sequence shown here is derived from an EMBL/GenBank/DDBJ whole genome shotgun (WGS) entry which is preliminary data.</text>
</comment>